<reference evidence="2" key="1">
    <citation type="submission" date="2019-06" db="EMBL/GenBank/DDBJ databases">
        <title>A comparative analysis of the Nautiliaceae.</title>
        <authorList>
            <person name="Grosche A."/>
            <person name="Smedile F."/>
            <person name="Vetriani C."/>
        </authorList>
    </citation>
    <scope>NUCLEOTIDE SEQUENCE</scope>
    <source>
        <strain evidence="2">TB6</strain>
    </source>
</reference>
<evidence type="ECO:0000313" key="2">
    <source>
        <dbReference type="EMBL" id="QCI27739.1"/>
    </source>
</evidence>
<keyword evidence="3" id="KW-1185">Reference proteome</keyword>
<name>A0ABX5TH68_9BACT</name>
<evidence type="ECO:0000313" key="3">
    <source>
        <dbReference type="Proteomes" id="UP000298805"/>
    </source>
</evidence>
<dbReference type="EMBL" id="CP027432">
    <property type="protein sequence ID" value="QCI27739.1"/>
    <property type="molecule type" value="Genomic_DNA"/>
</dbReference>
<dbReference type="InterPro" id="IPR035931">
    <property type="entry name" value="YlxR-like_sf"/>
</dbReference>
<dbReference type="InterPro" id="IPR007393">
    <property type="entry name" value="YlxR_dom"/>
</dbReference>
<dbReference type="Proteomes" id="UP000298805">
    <property type="component" value="Chromosome"/>
</dbReference>
<protein>
    <submittedName>
        <fullName evidence="2">DUF448 domain-containing protein</fullName>
    </submittedName>
</protein>
<dbReference type="Gene3D" id="3.30.1230.10">
    <property type="entry name" value="YlxR-like"/>
    <property type="match status" value="1"/>
</dbReference>
<gene>
    <name evidence="2" type="ORF">C6V80_01785</name>
</gene>
<dbReference type="RefSeq" id="WP_123352470.1">
    <property type="nucleotide sequence ID" value="NZ_CP027432.2"/>
</dbReference>
<feature type="domain" description="YlxR" evidence="1">
    <location>
        <begin position="1"/>
        <end position="51"/>
    </location>
</feature>
<proteinExistence type="predicted"/>
<evidence type="ECO:0000259" key="1">
    <source>
        <dbReference type="Pfam" id="PF04296"/>
    </source>
</evidence>
<dbReference type="Pfam" id="PF04296">
    <property type="entry name" value="YlxR"/>
    <property type="match status" value="1"/>
</dbReference>
<accession>A0ABX5TH68</accession>
<dbReference type="SUPFAM" id="SSF64376">
    <property type="entry name" value="YlxR-like"/>
    <property type="match status" value="1"/>
</dbReference>
<sequence>MCILCRKRFAQKDLIRLQCKNGELINFSGSGRSFYLCKDCIKDKKLSKKVSYFCKISKEKAEKQIELLLKEFT</sequence>
<organism evidence="2 3">
    <name type="scientific">Caminibacter pacificus</name>
    <dbReference type="NCBI Taxonomy" id="1424653"/>
    <lineage>
        <taxon>Bacteria</taxon>
        <taxon>Pseudomonadati</taxon>
        <taxon>Campylobacterota</taxon>
        <taxon>Epsilonproteobacteria</taxon>
        <taxon>Nautiliales</taxon>
        <taxon>Nautiliaceae</taxon>
        <taxon>Caminibacter</taxon>
    </lineage>
</organism>